<evidence type="ECO:0000313" key="2">
    <source>
        <dbReference type="Proteomes" id="UP000192578"/>
    </source>
</evidence>
<evidence type="ECO:0000313" key="1">
    <source>
        <dbReference type="EMBL" id="OWA50818.1"/>
    </source>
</evidence>
<comment type="caution">
    <text evidence="1">The sequence shown here is derived from an EMBL/GenBank/DDBJ whole genome shotgun (WGS) entry which is preliminary data.</text>
</comment>
<gene>
    <name evidence="1" type="ORF">BV898_15324</name>
</gene>
<name>A0A9X6NCR8_HYPEX</name>
<sequence length="130" mass="14392">MFAEDWLVCRKRDGTVVNGASLTDHMFQSIISDGGSPVVPQNMSNKVLHKLVTSCLRWNASARPKAQELLSQLNEQAEKNQLAEIAALWGIRLVRVTNTSSIDVRRMELLGPDGETAMYPLIAADEKVVQ</sequence>
<reference evidence="2" key="1">
    <citation type="submission" date="2017-01" db="EMBL/GenBank/DDBJ databases">
        <title>Comparative genomics of anhydrobiosis in the tardigrade Hypsibius dujardini.</title>
        <authorList>
            <person name="Yoshida Y."/>
            <person name="Koutsovoulos G."/>
            <person name="Laetsch D."/>
            <person name="Stevens L."/>
            <person name="Kumar S."/>
            <person name="Horikawa D."/>
            <person name="Ishino K."/>
            <person name="Komine S."/>
            <person name="Tomita M."/>
            <person name="Blaxter M."/>
            <person name="Arakawa K."/>
        </authorList>
    </citation>
    <scope>NUCLEOTIDE SEQUENCE [LARGE SCALE GENOMIC DNA]</scope>
    <source>
        <strain evidence="2">Z151</strain>
    </source>
</reference>
<organism evidence="1 2">
    <name type="scientific">Hypsibius exemplaris</name>
    <name type="common">Freshwater tardigrade</name>
    <dbReference type="NCBI Taxonomy" id="2072580"/>
    <lineage>
        <taxon>Eukaryota</taxon>
        <taxon>Metazoa</taxon>
        <taxon>Ecdysozoa</taxon>
        <taxon>Tardigrada</taxon>
        <taxon>Eutardigrada</taxon>
        <taxon>Parachela</taxon>
        <taxon>Hypsibioidea</taxon>
        <taxon>Hypsibiidae</taxon>
        <taxon>Hypsibius</taxon>
    </lineage>
</organism>
<protein>
    <submittedName>
        <fullName evidence="1">Uncharacterized protein</fullName>
    </submittedName>
</protein>
<keyword evidence="2" id="KW-1185">Reference proteome</keyword>
<dbReference type="Gene3D" id="1.10.510.10">
    <property type="entry name" value="Transferase(Phosphotransferase) domain 1"/>
    <property type="match status" value="1"/>
</dbReference>
<dbReference type="Proteomes" id="UP000192578">
    <property type="component" value="Unassembled WGS sequence"/>
</dbReference>
<dbReference type="AlphaFoldDB" id="A0A9X6NCR8"/>
<accession>A0A9X6NCR8</accession>
<dbReference type="OrthoDB" id="10261027at2759"/>
<proteinExistence type="predicted"/>
<dbReference type="EMBL" id="MTYJ01000204">
    <property type="protein sequence ID" value="OWA50818.1"/>
    <property type="molecule type" value="Genomic_DNA"/>
</dbReference>